<dbReference type="PROSITE" id="PS51257">
    <property type="entry name" value="PROKAR_LIPOPROTEIN"/>
    <property type="match status" value="1"/>
</dbReference>
<sequence length="248" mass="26429">MTTKSVKSATAVALSAAFLLSACSDGDNPSDDGGSPSDGGNNGFGESGASSVINEWEPCEVFDSNFNELVEHYEYDGLPDDRISAGYGEGTPSDLVECSANVMWEKDPNSKLDRLGIQGLTTVAVVASGSPEATSERFDELVNISRDLHERNSTFEDSEIQGDWDKGVLLHGDYGKGDTWAVYVLDGPYLIKVLLETGSNMSGGDGGSSEQSTFEVNEVRDYLVETSVPGMQETVDKGLQEAGVNIDE</sequence>
<keyword evidence="4" id="KW-1185">Reference proteome</keyword>
<evidence type="ECO:0008006" key="5">
    <source>
        <dbReference type="Google" id="ProtNLM"/>
    </source>
</evidence>
<accession>A0ABV8TTG9</accession>
<evidence type="ECO:0000313" key="3">
    <source>
        <dbReference type="EMBL" id="MFC4333831.1"/>
    </source>
</evidence>
<feature type="compositionally biased region" description="Low complexity" evidence="1">
    <location>
        <begin position="25"/>
        <end position="35"/>
    </location>
</feature>
<organism evidence="3 4">
    <name type="scientific">Salininema proteolyticum</name>
    <dbReference type="NCBI Taxonomy" id="1607685"/>
    <lineage>
        <taxon>Bacteria</taxon>
        <taxon>Bacillati</taxon>
        <taxon>Actinomycetota</taxon>
        <taxon>Actinomycetes</taxon>
        <taxon>Glycomycetales</taxon>
        <taxon>Glycomycetaceae</taxon>
        <taxon>Salininema</taxon>
    </lineage>
</organism>
<evidence type="ECO:0000256" key="2">
    <source>
        <dbReference type="SAM" id="SignalP"/>
    </source>
</evidence>
<protein>
    <recommendedName>
        <fullName evidence="5">Lipoprotein</fullName>
    </recommendedName>
</protein>
<feature type="chain" id="PRO_5045377364" description="Lipoprotein" evidence="2">
    <location>
        <begin position="23"/>
        <end position="248"/>
    </location>
</feature>
<evidence type="ECO:0000256" key="1">
    <source>
        <dbReference type="SAM" id="MobiDB-lite"/>
    </source>
</evidence>
<feature type="region of interest" description="Disordered" evidence="1">
    <location>
        <begin position="25"/>
        <end position="49"/>
    </location>
</feature>
<dbReference type="RefSeq" id="WP_380617571.1">
    <property type="nucleotide sequence ID" value="NZ_JBHSDK010000002.1"/>
</dbReference>
<feature type="signal peptide" evidence="2">
    <location>
        <begin position="1"/>
        <end position="22"/>
    </location>
</feature>
<evidence type="ECO:0000313" key="4">
    <source>
        <dbReference type="Proteomes" id="UP001595823"/>
    </source>
</evidence>
<reference evidence="4" key="1">
    <citation type="journal article" date="2019" name="Int. J. Syst. Evol. Microbiol.">
        <title>The Global Catalogue of Microorganisms (GCM) 10K type strain sequencing project: providing services to taxonomists for standard genome sequencing and annotation.</title>
        <authorList>
            <consortium name="The Broad Institute Genomics Platform"/>
            <consortium name="The Broad Institute Genome Sequencing Center for Infectious Disease"/>
            <person name="Wu L."/>
            <person name="Ma J."/>
        </authorList>
    </citation>
    <scope>NUCLEOTIDE SEQUENCE [LARGE SCALE GENOMIC DNA]</scope>
    <source>
        <strain evidence="4">IBRC-M 10908</strain>
    </source>
</reference>
<name>A0ABV8TTG9_9ACTN</name>
<gene>
    <name evidence="3" type="ORF">ACFPET_01310</name>
</gene>
<proteinExistence type="predicted"/>
<dbReference type="EMBL" id="JBHSDK010000002">
    <property type="protein sequence ID" value="MFC4333831.1"/>
    <property type="molecule type" value="Genomic_DNA"/>
</dbReference>
<dbReference type="Proteomes" id="UP001595823">
    <property type="component" value="Unassembled WGS sequence"/>
</dbReference>
<feature type="compositionally biased region" description="Gly residues" evidence="1">
    <location>
        <begin position="36"/>
        <end position="46"/>
    </location>
</feature>
<comment type="caution">
    <text evidence="3">The sequence shown here is derived from an EMBL/GenBank/DDBJ whole genome shotgun (WGS) entry which is preliminary data.</text>
</comment>
<keyword evidence="2" id="KW-0732">Signal</keyword>